<feature type="compositionally biased region" description="Low complexity" evidence="1">
    <location>
        <begin position="90"/>
        <end position="99"/>
    </location>
</feature>
<proteinExistence type="predicted"/>
<organism evidence="3 4">
    <name type="scientific">Eschrichtius robustus</name>
    <name type="common">California gray whale</name>
    <name type="synonym">Eschrichtius gibbosus</name>
    <dbReference type="NCBI Taxonomy" id="9764"/>
    <lineage>
        <taxon>Eukaryota</taxon>
        <taxon>Metazoa</taxon>
        <taxon>Chordata</taxon>
        <taxon>Craniata</taxon>
        <taxon>Vertebrata</taxon>
        <taxon>Euteleostomi</taxon>
        <taxon>Mammalia</taxon>
        <taxon>Eutheria</taxon>
        <taxon>Laurasiatheria</taxon>
        <taxon>Artiodactyla</taxon>
        <taxon>Whippomorpha</taxon>
        <taxon>Cetacea</taxon>
        <taxon>Mysticeti</taxon>
        <taxon>Eschrichtiidae</taxon>
        <taxon>Eschrichtius</taxon>
    </lineage>
</organism>
<gene>
    <name evidence="3" type="ORF">J1605_018290</name>
</gene>
<evidence type="ECO:0000313" key="4">
    <source>
        <dbReference type="Proteomes" id="UP001159641"/>
    </source>
</evidence>
<feature type="region of interest" description="Disordered" evidence="1">
    <location>
        <begin position="90"/>
        <end position="114"/>
    </location>
</feature>
<name>A0AB34HWV7_ESCRO</name>
<evidence type="ECO:0000256" key="1">
    <source>
        <dbReference type="SAM" id="MobiDB-lite"/>
    </source>
</evidence>
<sequence length="114" mass="11601">MAPPGLLESAVLAAAVFVGGAVSSPLVAPGECPVAGGARRRRRGIGAVVPLLLELPWSWHSRGIQALNIWLSGGGPGRARRVEMAPVPPSLLGSRLPSSEDLLPPGPTSELSGV</sequence>
<accession>A0AB34HWV7</accession>
<keyword evidence="2" id="KW-0732">Signal</keyword>
<comment type="caution">
    <text evidence="3">The sequence shown here is derived from an EMBL/GenBank/DDBJ whole genome shotgun (WGS) entry which is preliminary data.</text>
</comment>
<evidence type="ECO:0000313" key="3">
    <source>
        <dbReference type="EMBL" id="KAJ8795275.1"/>
    </source>
</evidence>
<evidence type="ECO:0000256" key="2">
    <source>
        <dbReference type="SAM" id="SignalP"/>
    </source>
</evidence>
<feature type="signal peptide" evidence="2">
    <location>
        <begin position="1"/>
        <end position="23"/>
    </location>
</feature>
<reference evidence="3 4" key="1">
    <citation type="submission" date="2022-11" db="EMBL/GenBank/DDBJ databases">
        <title>Whole genome sequence of Eschrichtius robustus ER-17-0199.</title>
        <authorList>
            <person name="Bruniche-Olsen A."/>
            <person name="Black A.N."/>
            <person name="Fields C.J."/>
            <person name="Walden K."/>
            <person name="Dewoody J.A."/>
        </authorList>
    </citation>
    <scope>NUCLEOTIDE SEQUENCE [LARGE SCALE GENOMIC DNA]</scope>
    <source>
        <strain evidence="3">ER-17-0199</strain>
        <tissue evidence="3">Blubber</tissue>
    </source>
</reference>
<dbReference type="EMBL" id="JAIQCJ010000577">
    <property type="protein sequence ID" value="KAJ8795275.1"/>
    <property type="molecule type" value="Genomic_DNA"/>
</dbReference>
<protein>
    <submittedName>
        <fullName evidence="3">Uncharacterized protein</fullName>
    </submittedName>
</protein>
<feature type="chain" id="PRO_5044245692" evidence="2">
    <location>
        <begin position="24"/>
        <end position="114"/>
    </location>
</feature>
<keyword evidence="4" id="KW-1185">Reference proteome</keyword>
<dbReference type="AlphaFoldDB" id="A0AB34HWV7"/>
<dbReference type="Proteomes" id="UP001159641">
    <property type="component" value="Unassembled WGS sequence"/>
</dbReference>